<dbReference type="AlphaFoldDB" id="B9L3P1"/>
<evidence type="ECO:0000256" key="1">
    <source>
        <dbReference type="SAM" id="MobiDB-lite"/>
    </source>
</evidence>
<proteinExistence type="predicted"/>
<reference evidence="2 3" key="1">
    <citation type="journal article" date="2009" name="PLoS ONE">
        <title>Complete genome sequence of the aerobic CO-oxidizing thermophile Thermomicrobium roseum.</title>
        <authorList>
            <person name="Wu D."/>
            <person name="Raymond J."/>
            <person name="Wu M."/>
            <person name="Chatterji S."/>
            <person name="Ren Q."/>
            <person name="Graham J.E."/>
            <person name="Bryant D.A."/>
            <person name="Robb F."/>
            <person name="Colman A."/>
            <person name="Tallon L.J."/>
            <person name="Badger J.H."/>
            <person name="Madupu R."/>
            <person name="Ward N.L."/>
            <person name="Eisen J.A."/>
        </authorList>
    </citation>
    <scope>NUCLEOTIDE SEQUENCE [LARGE SCALE GENOMIC DNA]</scope>
    <source>
        <strain evidence="3">ATCC 27502 / DSM 5159 / P-2</strain>
        <plasmid evidence="2">unnamed</plasmid>
    </source>
</reference>
<name>B9L3P1_THERP</name>
<keyword evidence="3" id="KW-1185">Reference proteome</keyword>
<evidence type="ECO:0000313" key="3">
    <source>
        <dbReference type="Proteomes" id="UP000000447"/>
    </source>
</evidence>
<evidence type="ECO:0000313" key="2">
    <source>
        <dbReference type="EMBL" id="ACM06779.1"/>
    </source>
</evidence>
<accession>B9L3P1</accession>
<dbReference type="KEGG" id="tro:trd_A0405"/>
<organism evidence="2 3">
    <name type="scientific">Thermomicrobium roseum (strain ATCC 27502 / DSM 5159 / P-2)</name>
    <dbReference type="NCBI Taxonomy" id="309801"/>
    <lineage>
        <taxon>Bacteria</taxon>
        <taxon>Pseudomonadati</taxon>
        <taxon>Thermomicrobiota</taxon>
        <taxon>Thermomicrobia</taxon>
        <taxon>Thermomicrobiales</taxon>
        <taxon>Thermomicrobiaceae</taxon>
        <taxon>Thermomicrobium</taxon>
    </lineage>
</organism>
<geneLocation type="plasmid" evidence="3">
    <name>Tros</name>
</geneLocation>
<sequence length="328" mass="35602">MRDISTLDTAPGGDTAQRACGQNRGASPTRSGELLLPSLPGRFEFSNTERVGQARWPRRQCLAGSWLPVLWALERAFAGRRTEEPAEVRAGNRSVPDELDESVTEGRRDRSRRPILTSGEQSDLAACPGGGGAPLQQSWSERAAVSQWPSTDVRRRSARRRCASSLTTGHFAQLEESAGVSHASRTLGPMHPRDLSLLRPVTALGEARGELRGGHRFHPRSVFLSLFTSGHDPLPYLGAWWRAGREASGSACCWTARSRGPAPMLPSSSPGAGTRALPKRKPGEPSGCRSVGKRAVRMPGIVRSQQPLRALQGETLLHWLRARSGRSC</sequence>
<dbReference type="HOGENOM" id="CLU_847126_0_0_0"/>
<feature type="region of interest" description="Disordered" evidence="1">
    <location>
        <begin position="1"/>
        <end position="37"/>
    </location>
</feature>
<gene>
    <name evidence="2" type="ordered locus">trd_A0405</name>
</gene>
<feature type="region of interest" description="Disordered" evidence="1">
    <location>
        <begin position="261"/>
        <end position="291"/>
    </location>
</feature>
<feature type="region of interest" description="Disordered" evidence="1">
    <location>
        <begin position="81"/>
        <end position="152"/>
    </location>
</feature>
<dbReference type="EMBL" id="CP001276">
    <property type="protein sequence ID" value="ACM06779.1"/>
    <property type="molecule type" value="Genomic_DNA"/>
</dbReference>
<protein>
    <submittedName>
        <fullName evidence="2">Uncharacterized protein</fullName>
    </submittedName>
</protein>
<keyword evidence="2" id="KW-0614">Plasmid</keyword>
<dbReference type="Proteomes" id="UP000000447">
    <property type="component" value="Plasmid unnamed"/>
</dbReference>